<keyword evidence="6" id="KW-0967">Endosome</keyword>
<dbReference type="InterPro" id="IPR004240">
    <property type="entry name" value="EMP70"/>
</dbReference>
<comment type="subcellular location">
    <subcellularLocation>
        <location evidence="1">Endosome membrane</location>
        <topology evidence="1">Multi-pass membrane protein</topology>
    </subcellularLocation>
    <subcellularLocation>
        <location evidence="2">Golgi apparatus membrane</location>
        <topology evidence="2">Multi-pass membrane protein</topology>
    </subcellularLocation>
</comment>
<keyword evidence="5 10" id="KW-0732">Signal</keyword>
<feature type="signal peptide" evidence="10">
    <location>
        <begin position="1"/>
        <end position="19"/>
    </location>
</feature>
<evidence type="ECO:0000313" key="12">
    <source>
        <dbReference type="Proteomes" id="UP000516437"/>
    </source>
</evidence>
<evidence type="ECO:0000256" key="9">
    <source>
        <dbReference type="ARBA" id="ARBA00023136"/>
    </source>
</evidence>
<dbReference type="OrthoDB" id="1666796at2759"/>
<feature type="transmembrane region" description="Helical" evidence="10">
    <location>
        <begin position="455"/>
        <end position="483"/>
    </location>
</feature>
<dbReference type="GO" id="GO:0072657">
    <property type="term" value="P:protein localization to membrane"/>
    <property type="evidence" value="ECO:0007669"/>
    <property type="project" value="TreeGrafter"/>
</dbReference>
<sequence>MASLVAAIVILCSLTHVRSDASDHRYKAGDDVPLYANKVGPFHNPSETYRYFDLPFCSPDHMQEKKEALGEVLNGDRLVVAPYKLEFLKDKESESVCKRKLTQEHVSQFRTAVSKDYYFQMYYDDLPIWGFLGKVDKEGKDDPSEYKYYLFKHLHFEILYNKDRVVEVSVKSDPDALVDLTEDKEVEVELTYSVKWKATEIPFEKRMEKYSQSSSLPHHLEIHWFSIINSCVTVLLLTGFLATILMRVLKNDFVKYAHDEEAADDQEETGWKYIHGDVFRYPKYKSFFAAALGSGTQLFALAIFIFMLALVGVFYPYNRGALFTALVVIYALTSGIAGYTATSFYCQLEGKNWMAMAGFLPFSAIYIELYYIFASVWGHRIYTIYSILFIVFIILLIVTAFITVALTYFQLASEDHEWWWRSFLCGGSTGLFIYGYCLYYYYARSDMSGFMQTSFFFGYMACICYGFFLMLGTVGFRAALFFVRHIYRSIKCE</sequence>
<feature type="transmembrane region" description="Helical" evidence="10">
    <location>
        <begin position="222"/>
        <end position="245"/>
    </location>
</feature>
<feature type="transmembrane region" description="Helical" evidence="10">
    <location>
        <begin position="321"/>
        <end position="341"/>
    </location>
</feature>
<keyword evidence="9 10" id="KW-0472">Membrane</keyword>
<evidence type="ECO:0000256" key="4">
    <source>
        <dbReference type="ARBA" id="ARBA00022692"/>
    </source>
</evidence>
<evidence type="ECO:0000256" key="7">
    <source>
        <dbReference type="ARBA" id="ARBA00022989"/>
    </source>
</evidence>
<keyword evidence="11" id="KW-0675">Receptor</keyword>
<reference evidence="11 12" key="1">
    <citation type="journal article" date="2019" name="Plant Biotechnol. J.">
        <title>The red bayberry genome and genetic basis of sex determination.</title>
        <authorList>
            <person name="Jia H.M."/>
            <person name="Jia H.J."/>
            <person name="Cai Q.L."/>
            <person name="Wang Y."/>
            <person name="Zhao H.B."/>
            <person name="Yang W.F."/>
            <person name="Wang G.Y."/>
            <person name="Li Y.H."/>
            <person name="Zhan D.L."/>
            <person name="Shen Y.T."/>
            <person name="Niu Q.F."/>
            <person name="Chang L."/>
            <person name="Qiu J."/>
            <person name="Zhao L."/>
            <person name="Xie H.B."/>
            <person name="Fu W.Y."/>
            <person name="Jin J."/>
            <person name="Li X.W."/>
            <person name="Jiao Y."/>
            <person name="Zhou C.C."/>
            <person name="Tu T."/>
            <person name="Chai C.Y."/>
            <person name="Gao J.L."/>
            <person name="Fan L.J."/>
            <person name="van de Weg E."/>
            <person name="Wang J.Y."/>
            <person name="Gao Z.S."/>
        </authorList>
    </citation>
    <scope>NUCLEOTIDE SEQUENCE [LARGE SCALE GENOMIC DNA]</scope>
    <source>
        <tissue evidence="11">Leaves</tissue>
    </source>
</reference>
<evidence type="ECO:0000256" key="6">
    <source>
        <dbReference type="ARBA" id="ARBA00022753"/>
    </source>
</evidence>
<evidence type="ECO:0000256" key="1">
    <source>
        <dbReference type="ARBA" id="ARBA00004337"/>
    </source>
</evidence>
<organism evidence="11 12">
    <name type="scientific">Morella rubra</name>
    <name type="common">Chinese bayberry</name>
    <dbReference type="NCBI Taxonomy" id="262757"/>
    <lineage>
        <taxon>Eukaryota</taxon>
        <taxon>Viridiplantae</taxon>
        <taxon>Streptophyta</taxon>
        <taxon>Embryophyta</taxon>
        <taxon>Tracheophyta</taxon>
        <taxon>Spermatophyta</taxon>
        <taxon>Magnoliopsida</taxon>
        <taxon>eudicotyledons</taxon>
        <taxon>Gunneridae</taxon>
        <taxon>Pentapetalae</taxon>
        <taxon>rosids</taxon>
        <taxon>fabids</taxon>
        <taxon>Fagales</taxon>
        <taxon>Myricaceae</taxon>
        <taxon>Morella</taxon>
    </lineage>
</organism>
<feature type="transmembrane region" description="Helical" evidence="10">
    <location>
        <begin position="353"/>
        <end position="373"/>
    </location>
</feature>
<keyword evidence="4 10" id="KW-0812">Transmembrane</keyword>
<gene>
    <name evidence="11" type="ORF">CJ030_MR6G021456</name>
</gene>
<comment type="caution">
    <text evidence="11">The sequence shown here is derived from an EMBL/GenBank/DDBJ whole genome shotgun (WGS) entry which is preliminary data.</text>
</comment>
<evidence type="ECO:0000256" key="2">
    <source>
        <dbReference type="ARBA" id="ARBA00004653"/>
    </source>
</evidence>
<dbReference type="PANTHER" id="PTHR10766:SF14">
    <property type="entry name" value="TRANSMEMBRANE 9 SUPERFAMILY MEMBER 2"/>
    <property type="match status" value="1"/>
</dbReference>
<name>A0A6A1VF55_9ROSI</name>
<accession>A0A6A1VF55</accession>
<evidence type="ECO:0000256" key="8">
    <source>
        <dbReference type="ARBA" id="ARBA00023034"/>
    </source>
</evidence>
<keyword evidence="7 10" id="KW-1133">Transmembrane helix</keyword>
<comment type="similarity">
    <text evidence="3 10">Belongs to the nonaspanin (TM9SF) (TC 9.A.2) family.</text>
</comment>
<dbReference type="Pfam" id="PF02990">
    <property type="entry name" value="EMP70"/>
    <property type="match status" value="1"/>
</dbReference>
<dbReference type="GO" id="GO:0000139">
    <property type="term" value="C:Golgi membrane"/>
    <property type="evidence" value="ECO:0007669"/>
    <property type="project" value="UniProtKB-SubCell"/>
</dbReference>
<evidence type="ECO:0000256" key="5">
    <source>
        <dbReference type="ARBA" id="ARBA00022729"/>
    </source>
</evidence>
<evidence type="ECO:0000256" key="3">
    <source>
        <dbReference type="ARBA" id="ARBA00005227"/>
    </source>
</evidence>
<feature type="transmembrane region" description="Helical" evidence="10">
    <location>
        <begin position="287"/>
        <end position="315"/>
    </location>
</feature>
<dbReference type="GO" id="GO:0010008">
    <property type="term" value="C:endosome membrane"/>
    <property type="evidence" value="ECO:0007669"/>
    <property type="project" value="UniProtKB-SubCell"/>
</dbReference>
<keyword evidence="12" id="KW-1185">Reference proteome</keyword>
<protein>
    <recommendedName>
        <fullName evidence="10">Transmembrane 9 superfamily member</fullName>
    </recommendedName>
</protein>
<proteinExistence type="inferred from homology"/>
<dbReference type="PANTHER" id="PTHR10766">
    <property type="entry name" value="TRANSMEMBRANE 9 SUPERFAMILY PROTEIN"/>
    <property type="match status" value="1"/>
</dbReference>
<keyword evidence="8" id="KW-0333">Golgi apparatus</keyword>
<dbReference type="EMBL" id="RXIC02000024">
    <property type="protein sequence ID" value="KAB1211354.1"/>
    <property type="molecule type" value="Genomic_DNA"/>
</dbReference>
<feature type="transmembrane region" description="Helical" evidence="10">
    <location>
        <begin position="423"/>
        <end position="443"/>
    </location>
</feature>
<evidence type="ECO:0000256" key="10">
    <source>
        <dbReference type="RuleBase" id="RU363079"/>
    </source>
</evidence>
<dbReference type="Proteomes" id="UP000516437">
    <property type="component" value="Chromosome 6"/>
</dbReference>
<evidence type="ECO:0000313" key="11">
    <source>
        <dbReference type="EMBL" id="KAB1211354.1"/>
    </source>
</evidence>
<feature type="chain" id="PRO_5025712938" description="Transmembrane 9 superfamily member" evidence="10">
    <location>
        <begin position="20"/>
        <end position="493"/>
    </location>
</feature>
<comment type="caution">
    <text evidence="10">Lacks conserved residue(s) required for the propagation of feature annotation.</text>
</comment>
<dbReference type="AlphaFoldDB" id="A0A6A1VF55"/>
<feature type="transmembrane region" description="Helical" evidence="10">
    <location>
        <begin position="385"/>
        <end position="411"/>
    </location>
</feature>